<feature type="transmembrane region" description="Helical" evidence="6">
    <location>
        <begin position="71"/>
        <end position="91"/>
    </location>
</feature>
<feature type="domain" description="EGF-like" evidence="7">
    <location>
        <begin position="269"/>
        <end position="314"/>
    </location>
</feature>
<dbReference type="InParanoid" id="F0VQ52"/>
<dbReference type="Proteomes" id="UP000007494">
    <property type="component" value="Chromosome XII"/>
</dbReference>
<evidence type="ECO:0000256" key="6">
    <source>
        <dbReference type="SAM" id="Phobius"/>
    </source>
</evidence>
<keyword evidence="10" id="KW-1185">Reference proteome</keyword>
<dbReference type="EMBL" id="FR823393">
    <property type="protein sequence ID" value="CBZ55849.1"/>
    <property type="molecule type" value="Genomic_DNA"/>
</dbReference>
<dbReference type="VEuPathDB" id="ToxoDB:NCLIV_062750"/>
<dbReference type="SMART" id="SM00181">
    <property type="entry name" value="EGF"/>
    <property type="match status" value="5"/>
</dbReference>
<reference evidence="8" key="1">
    <citation type="submission" date="2011-02" db="EMBL/GenBank/DDBJ databases">
        <authorList>
            <person name="Aslett M."/>
        </authorList>
    </citation>
    <scope>NUCLEOTIDE SEQUENCE</scope>
    <source>
        <strain evidence="8">Liverpool</strain>
    </source>
</reference>
<keyword evidence="2" id="KW-0732">Signal</keyword>
<keyword evidence="6" id="KW-0812">Transmembrane</keyword>
<feature type="transmembrane region" description="Helical" evidence="6">
    <location>
        <begin position="458"/>
        <end position="479"/>
    </location>
</feature>
<dbReference type="OrthoDB" id="41109at2759"/>
<dbReference type="GeneID" id="13441280"/>
<dbReference type="eggNOG" id="KOG4291">
    <property type="taxonomic scope" value="Eukaryota"/>
</dbReference>
<sequence length="500" mass="53383">MAGRHTKLSGAVPIVPAARTSQRAIMCGACCVPIGCSRNAIVWRKGRELVIMDRLRSDGRVRYRHAHLGPLLAFISLTQALALLASALNIAPFELSLRSLEPTGNREKAVLSAGEHDEPGEQATAHDGPKTAVTTNNGSAADADGSALAPATTPKTESEQTSSSQTNPLTCKFVNLGETCGYSEKSGVPLYCLPGQCCVQSPDSASPLCSTDCNGYEKPLIGFEIPTCTCEDQHYYCDEHASCVDSATAGSGVYCRCAKGFKGNGLTCAPTYCEGENPCGTHGTCVPDRETTVGYTCTCDPGYLLITSPAPRCDKCEGEPCGPETAVKECRPGTNGSYSCLCQEGYSLSELNGRKLCHKFSSRCSTSPCGPEEAVQACRDTGESYECLCNVGYKFTRESGEPKCVEHSICDTEPCGAAHLVKECRPTDSGYTCTCQDGAVLVGTIHQPHCINRNPVPWIIAISSVLGVIVLSILSLYVYHQWQRRVAAARGRRSQEQPED</sequence>
<keyword evidence="6" id="KW-0472">Membrane</keyword>
<dbReference type="Gene3D" id="2.10.25.10">
    <property type="entry name" value="Laminin"/>
    <property type="match status" value="4"/>
</dbReference>
<feature type="compositionally biased region" description="Low complexity" evidence="5">
    <location>
        <begin position="138"/>
        <end position="151"/>
    </location>
</feature>
<evidence type="ECO:0000313" key="8">
    <source>
        <dbReference type="EMBL" id="CBZ55849.1"/>
    </source>
</evidence>
<comment type="caution">
    <text evidence="4">Lacks conserved residue(s) required for the propagation of feature annotation.</text>
</comment>
<reference evidence="8" key="2">
    <citation type="submission" date="2011-03" db="EMBL/GenBank/DDBJ databases">
        <title>Comparative genomics and transcriptomics of Neospora caninum and Toxoplasma gondii.</title>
        <authorList>
            <person name="Reid A.J."/>
            <person name="Sohal A."/>
            <person name="Harris D."/>
            <person name="Quail M."/>
            <person name="Sanders M."/>
            <person name="Berriman M."/>
            <person name="Wastling J.M."/>
            <person name="Pain A."/>
        </authorList>
    </citation>
    <scope>NUCLEOTIDE SEQUENCE</scope>
    <source>
        <strain evidence="8">Liverpool</strain>
    </source>
</reference>
<organism evidence="8 10">
    <name type="scientific">Neospora caninum (strain Liverpool)</name>
    <dbReference type="NCBI Taxonomy" id="572307"/>
    <lineage>
        <taxon>Eukaryota</taxon>
        <taxon>Sar</taxon>
        <taxon>Alveolata</taxon>
        <taxon>Apicomplexa</taxon>
        <taxon>Conoidasida</taxon>
        <taxon>Coccidia</taxon>
        <taxon>Eucoccidiorida</taxon>
        <taxon>Eimeriorina</taxon>
        <taxon>Sarcocystidae</taxon>
        <taxon>Neospora</taxon>
    </lineage>
</organism>
<dbReference type="AlphaFoldDB" id="F0VQ52"/>
<dbReference type="EMBL" id="LN714487">
    <property type="protein sequence ID" value="CEL70593.1"/>
    <property type="molecule type" value="Genomic_DNA"/>
</dbReference>
<evidence type="ECO:0000259" key="7">
    <source>
        <dbReference type="PROSITE" id="PS50026"/>
    </source>
</evidence>
<feature type="compositionally biased region" description="Basic and acidic residues" evidence="5">
    <location>
        <begin position="106"/>
        <end position="119"/>
    </location>
</feature>
<gene>
    <name evidence="9" type="ORF">BN1204_062750</name>
    <name evidence="8" type="ORF">NCLIV_062750</name>
</gene>
<dbReference type="InterPro" id="IPR000742">
    <property type="entry name" value="EGF"/>
</dbReference>
<dbReference type="PROSITE" id="PS50026">
    <property type="entry name" value="EGF_3"/>
    <property type="match status" value="1"/>
</dbReference>
<keyword evidence="3" id="KW-0677">Repeat</keyword>
<accession>F0VQ52</accession>
<dbReference type="CDD" id="cd00054">
    <property type="entry name" value="EGF_CA"/>
    <property type="match status" value="1"/>
</dbReference>
<feature type="region of interest" description="Disordered" evidence="5">
    <location>
        <begin position="106"/>
        <end position="166"/>
    </location>
</feature>
<evidence type="ECO:0000313" key="10">
    <source>
        <dbReference type="Proteomes" id="UP000007494"/>
    </source>
</evidence>
<evidence type="ECO:0000313" key="9">
    <source>
        <dbReference type="EMBL" id="CEL70593.1"/>
    </source>
</evidence>
<dbReference type="EC" id="3.4.21.21" evidence="8"/>
<reference evidence="9" key="4">
    <citation type="journal article" date="2015" name="PLoS ONE">
        <title>Comprehensive Evaluation of Toxoplasma gondii VEG and Neospora caninum LIV Genomes with Tachyzoite Stage Transcriptome and Proteome Defines Novel Transcript Features.</title>
        <authorList>
            <person name="Ramaprasad A."/>
            <person name="Mourier T."/>
            <person name="Naeem R."/>
            <person name="Malas T.B."/>
            <person name="Moussa E."/>
            <person name="Panigrahi A."/>
            <person name="Vermont S.J."/>
            <person name="Otto T.D."/>
            <person name="Wastling J."/>
            <person name="Pain A."/>
        </authorList>
    </citation>
    <scope>NUCLEOTIDE SEQUENCE</scope>
    <source>
        <strain evidence="9">Liverpool</strain>
    </source>
</reference>
<keyword evidence="6" id="KW-1133">Transmembrane helix</keyword>
<name>F0VQ52_NEOCL</name>
<evidence type="ECO:0000256" key="5">
    <source>
        <dbReference type="SAM" id="MobiDB-lite"/>
    </source>
</evidence>
<protein>
    <submittedName>
        <fullName evidence="8">EGF-like domain-containing protein, related</fullName>
        <ecNumber evidence="8">3.4.21.21</ecNumber>
    </submittedName>
</protein>
<evidence type="ECO:0000256" key="1">
    <source>
        <dbReference type="ARBA" id="ARBA00022536"/>
    </source>
</evidence>
<dbReference type="GO" id="GO:0004252">
    <property type="term" value="F:serine-type endopeptidase activity"/>
    <property type="evidence" value="ECO:0007669"/>
    <property type="project" value="UniProtKB-EC"/>
</dbReference>
<keyword evidence="8" id="KW-0378">Hydrolase</keyword>
<dbReference type="RefSeq" id="XP_003885875.1">
    <property type="nucleotide sequence ID" value="XM_003885826.1"/>
</dbReference>
<evidence type="ECO:0000256" key="3">
    <source>
        <dbReference type="ARBA" id="ARBA00022737"/>
    </source>
</evidence>
<dbReference type="PANTHER" id="PTHR24039">
    <property type="entry name" value="FIBRILLIN-RELATED"/>
    <property type="match status" value="1"/>
</dbReference>
<evidence type="ECO:0000256" key="4">
    <source>
        <dbReference type="PROSITE-ProRule" id="PRU00076"/>
    </source>
</evidence>
<evidence type="ECO:0000256" key="2">
    <source>
        <dbReference type="ARBA" id="ARBA00022729"/>
    </source>
</evidence>
<proteinExistence type="predicted"/>
<keyword evidence="1 4" id="KW-0245">EGF-like domain</keyword>
<reference evidence="10" key="3">
    <citation type="journal article" date="2012" name="PLoS Pathog.">
        <title>Comparative genomics of the apicomplexan parasites Toxoplasma gondii and Neospora caninum: Coccidia differing in host range and transmission strategy.</title>
        <authorList>
            <person name="Reid A.J."/>
            <person name="Vermont S.J."/>
            <person name="Cotton J.A."/>
            <person name="Harris D."/>
            <person name="Hill-Cawthorne G.A."/>
            <person name="Konen-Waisman S."/>
            <person name="Latham S.M."/>
            <person name="Mourier T."/>
            <person name="Norton R."/>
            <person name="Quail M.A."/>
            <person name="Sanders M."/>
            <person name="Shanmugam D."/>
            <person name="Sohal A."/>
            <person name="Wasmuth J.D."/>
            <person name="Brunk B."/>
            <person name="Grigg M.E."/>
            <person name="Howard J.C."/>
            <person name="Parkinson J."/>
            <person name="Roos D.S."/>
            <person name="Trees A.J."/>
            <person name="Berriman M."/>
            <person name="Pain A."/>
            <person name="Wastling J.M."/>
        </authorList>
    </citation>
    <scope>NUCLEOTIDE SEQUENCE [LARGE SCALE GENOMIC DNA]</scope>
    <source>
        <strain evidence="10">Liverpool</strain>
    </source>
</reference>